<reference evidence="6" key="1">
    <citation type="submission" date="2011-09" db="EMBL/GenBank/DDBJ databases">
        <title>The permanent draft genome of Mucilaginibacter paludis DSM 18603.</title>
        <authorList>
            <consortium name="US DOE Joint Genome Institute (JGI-PGF)"/>
            <person name="Lucas S."/>
            <person name="Han J."/>
            <person name="Lapidus A."/>
            <person name="Bruce D."/>
            <person name="Goodwin L."/>
            <person name="Pitluck S."/>
            <person name="Peters L."/>
            <person name="Kyrpides N."/>
            <person name="Mavromatis K."/>
            <person name="Ivanova N."/>
            <person name="Mikhailova N."/>
            <person name="Held B."/>
            <person name="Detter J.C."/>
            <person name="Tapia R."/>
            <person name="Han C."/>
            <person name="Land M."/>
            <person name="Hauser L."/>
            <person name="Markowitz V."/>
            <person name="Cheng J.-F."/>
            <person name="Hugenholtz P."/>
            <person name="Woyke T."/>
            <person name="Wu D."/>
            <person name="Tindall B."/>
            <person name="Brambilla E."/>
            <person name="Klenk H.-P."/>
            <person name="Eisen J.A."/>
        </authorList>
    </citation>
    <scope>NUCLEOTIDE SEQUENCE [LARGE SCALE GENOMIC DNA]</scope>
    <source>
        <strain evidence="6">DSM 18603</strain>
    </source>
</reference>
<dbReference type="PANTHER" id="PTHR42852">
    <property type="entry name" value="THIOL:DISULFIDE INTERCHANGE PROTEIN DSBE"/>
    <property type="match status" value="1"/>
</dbReference>
<dbReference type="SUPFAM" id="SSF52833">
    <property type="entry name" value="Thioredoxin-like"/>
    <property type="match status" value="1"/>
</dbReference>
<dbReference type="Proteomes" id="UP000002774">
    <property type="component" value="Chromosome"/>
</dbReference>
<organism evidence="6 7">
    <name type="scientific">Mucilaginibacter paludis DSM 18603</name>
    <dbReference type="NCBI Taxonomy" id="714943"/>
    <lineage>
        <taxon>Bacteria</taxon>
        <taxon>Pseudomonadati</taxon>
        <taxon>Bacteroidota</taxon>
        <taxon>Sphingobacteriia</taxon>
        <taxon>Sphingobacteriales</taxon>
        <taxon>Sphingobacteriaceae</taxon>
        <taxon>Mucilaginibacter</taxon>
    </lineage>
</organism>
<keyword evidence="4" id="KW-0676">Redox-active center</keyword>
<dbReference type="InterPro" id="IPR013766">
    <property type="entry name" value="Thioredoxin_domain"/>
</dbReference>
<dbReference type="Pfam" id="PF13905">
    <property type="entry name" value="Thioredoxin_8"/>
    <property type="match status" value="1"/>
</dbReference>
<dbReference type="EMBL" id="CM001403">
    <property type="protein sequence ID" value="EHQ25025.1"/>
    <property type="molecule type" value="Genomic_DNA"/>
</dbReference>
<protein>
    <submittedName>
        <fullName evidence="6">Redoxin domain protein</fullName>
    </submittedName>
</protein>
<name>H1YA41_9SPHI</name>
<proteinExistence type="predicted"/>
<keyword evidence="7" id="KW-1185">Reference proteome</keyword>
<dbReference type="InterPro" id="IPR036249">
    <property type="entry name" value="Thioredoxin-like_sf"/>
</dbReference>
<evidence type="ECO:0000313" key="6">
    <source>
        <dbReference type="EMBL" id="EHQ25025.1"/>
    </source>
</evidence>
<keyword evidence="3" id="KW-1015">Disulfide bond</keyword>
<dbReference type="HOGENOM" id="CLU_508892_0_0_10"/>
<dbReference type="AlphaFoldDB" id="H1YA41"/>
<evidence type="ECO:0000256" key="2">
    <source>
        <dbReference type="ARBA" id="ARBA00022748"/>
    </source>
</evidence>
<comment type="subcellular location">
    <subcellularLocation>
        <location evidence="1">Cell envelope</location>
    </subcellularLocation>
</comment>
<dbReference type="GO" id="GO:0017004">
    <property type="term" value="P:cytochrome complex assembly"/>
    <property type="evidence" value="ECO:0007669"/>
    <property type="project" value="UniProtKB-KW"/>
</dbReference>
<dbReference type="GO" id="GO:0030313">
    <property type="term" value="C:cell envelope"/>
    <property type="evidence" value="ECO:0007669"/>
    <property type="project" value="UniProtKB-SubCell"/>
</dbReference>
<dbReference type="Gene3D" id="3.40.30.10">
    <property type="entry name" value="Glutaredoxin"/>
    <property type="match status" value="1"/>
</dbReference>
<feature type="domain" description="Thioredoxin" evidence="5">
    <location>
        <begin position="392"/>
        <end position="546"/>
    </location>
</feature>
<evidence type="ECO:0000313" key="7">
    <source>
        <dbReference type="Proteomes" id="UP000002774"/>
    </source>
</evidence>
<dbReference type="eggNOG" id="COG0526">
    <property type="taxonomic scope" value="Bacteria"/>
</dbReference>
<dbReference type="InterPro" id="IPR012336">
    <property type="entry name" value="Thioredoxin-like_fold"/>
</dbReference>
<gene>
    <name evidence="6" type="ORF">Mucpa_0844</name>
</gene>
<accession>H1YA41</accession>
<dbReference type="InterPro" id="IPR050553">
    <property type="entry name" value="Thioredoxin_ResA/DsbE_sf"/>
</dbReference>
<dbReference type="CDD" id="cd02966">
    <property type="entry name" value="TlpA_like_family"/>
    <property type="match status" value="1"/>
</dbReference>
<dbReference type="PROSITE" id="PS51352">
    <property type="entry name" value="THIOREDOXIN_2"/>
    <property type="match status" value="1"/>
</dbReference>
<dbReference type="PANTHER" id="PTHR42852:SF6">
    <property type="entry name" value="THIOL:DISULFIDE INTERCHANGE PROTEIN DSBE"/>
    <property type="match status" value="1"/>
</dbReference>
<evidence type="ECO:0000256" key="4">
    <source>
        <dbReference type="ARBA" id="ARBA00023284"/>
    </source>
</evidence>
<evidence type="ECO:0000256" key="3">
    <source>
        <dbReference type="ARBA" id="ARBA00023157"/>
    </source>
</evidence>
<evidence type="ECO:0000256" key="1">
    <source>
        <dbReference type="ARBA" id="ARBA00004196"/>
    </source>
</evidence>
<evidence type="ECO:0000259" key="5">
    <source>
        <dbReference type="PROSITE" id="PS51352"/>
    </source>
</evidence>
<keyword evidence="2" id="KW-0201">Cytochrome c-type biogenesis</keyword>
<sequence length="546" mass="62662">MKLLLLIDLLDIKFQASRKITLFLCIMLSALLAIAQTPKTTYSGKITGYSGNMGFTTGKLIRNNVITGVNEMYVINIQPDGNFSLTFPLVRNEECWISFPFFNSWVYFEAGKNIVQDFNIADIPKVVSAFKGDAERVNNDMNKVRPVLMDYNWDKIYADIYQLTPEQYKSYFLKIQSSKLALIDSIAKQPGFDKIAWNLAVRNVKYGTASDLIHYNYTREAAYRMQNKLSFNNREPVLRPVTLKADYYDFLKTLKYNDPCAMVCYCYFEFMNRLMFMDLIYDSAGLLDYTKEIESLKSKDTSDANIKATIKIYQDMMSHKATKPGALEKARTGVLKGLIHADISLELDLMYLQPLANELNYKTDTLKDDSLAKIKSVLKHKFLMGDVVALNDKIKQNISNVKKQTSYADSQIPVNTTADSILSAILDRYKGKVVFIDFWATWCAPCIQSIQEIAPLKEELAQDKDIVFLYITDTSSPEKTYQAMMPHIKGEHYRLSQDQHNFLTGRFQINGIPHYVIVNKQGRVVDPDFKWHSNAEIKLKLQDLEK</sequence>
<dbReference type="STRING" id="714943.Mucpa_0844"/>
<dbReference type="OrthoDB" id="1120316at2"/>
<dbReference type="RefSeq" id="WP_008504648.1">
    <property type="nucleotide sequence ID" value="NZ_CM001403.1"/>
</dbReference>